<keyword evidence="3" id="KW-1185">Reference proteome</keyword>
<dbReference type="EMBL" id="NMUH01005842">
    <property type="protein sequence ID" value="MQM13825.1"/>
    <property type="molecule type" value="Genomic_DNA"/>
</dbReference>
<protein>
    <submittedName>
        <fullName evidence="2">Uncharacterized protein</fullName>
    </submittedName>
</protein>
<proteinExistence type="predicted"/>
<name>A0A843X5Y3_COLES</name>
<gene>
    <name evidence="2" type="ORF">Taro_046751</name>
</gene>
<reference evidence="2" key="1">
    <citation type="submission" date="2017-07" db="EMBL/GenBank/DDBJ databases">
        <title>Taro Niue Genome Assembly and Annotation.</title>
        <authorList>
            <person name="Atibalentja N."/>
            <person name="Keating K."/>
            <person name="Fields C.J."/>
        </authorList>
    </citation>
    <scope>NUCLEOTIDE SEQUENCE</scope>
    <source>
        <strain evidence="2">Niue_2</strain>
        <tissue evidence="2">Leaf</tissue>
    </source>
</reference>
<sequence>MDERSSYRSTRTSQTTVETNQHHTCGPHRHRPMPGTFRDSDPSSLEVRHWKIGLAGAQYVY</sequence>
<dbReference type="Proteomes" id="UP000652761">
    <property type="component" value="Unassembled WGS sequence"/>
</dbReference>
<dbReference type="AlphaFoldDB" id="A0A843X5Y3"/>
<accession>A0A843X5Y3</accession>
<evidence type="ECO:0000256" key="1">
    <source>
        <dbReference type="SAM" id="MobiDB-lite"/>
    </source>
</evidence>
<comment type="caution">
    <text evidence="2">The sequence shown here is derived from an EMBL/GenBank/DDBJ whole genome shotgun (WGS) entry which is preliminary data.</text>
</comment>
<evidence type="ECO:0000313" key="3">
    <source>
        <dbReference type="Proteomes" id="UP000652761"/>
    </source>
</evidence>
<feature type="region of interest" description="Disordered" evidence="1">
    <location>
        <begin position="1"/>
        <end position="44"/>
    </location>
</feature>
<evidence type="ECO:0000313" key="2">
    <source>
        <dbReference type="EMBL" id="MQM13825.1"/>
    </source>
</evidence>
<organism evidence="2 3">
    <name type="scientific">Colocasia esculenta</name>
    <name type="common">Wild taro</name>
    <name type="synonym">Arum esculentum</name>
    <dbReference type="NCBI Taxonomy" id="4460"/>
    <lineage>
        <taxon>Eukaryota</taxon>
        <taxon>Viridiplantae</taxon>
        <taxon>Streptophyta</taxon>
        <taxon>Embryophyta</taxon>
        <taxon>Tracheophyta</taxon>
        <taxon>Spermatophyta</taxon>
        <taxon>Magnoliopsida</taxon>
        <taxon>Liliopsida</taxon>
        <taxon>Araceae</taxon>
        <taxon>Aroideae</taxon>
        <taxon>Colocasieae</taxon>
        <taxon>Colocasia</taxon>
    </lineage>
</organism>
<feature type="compositionally biased region" description="Low complexity" evidence="1">
    <location>
        <begin position="7"/>
        <end position="16"/>
    </location>
</feature>